<dbReference type="PROSITE" id="PS00108">
    <property type="entry name" value="PROTEIN_KINASE_ST"/>
    <property type="match status" value="1"/>
</dbReference>
<dbReference type="SMART" id="SM00364">
    <property type="entry name" value="LRR_BAC"/>
    <property type="match status" value="3"/>
</dbReference>
<evidence type="ECO:0000256" key="7">
    <source>
        <dbReference type="SAM" id="MobiDB-lite"/>
    </source>
</evidence>
<dbReference type="InterPro" id="IPR008271">
    <property type="entry name" value="Ser/Thr_kinase_AS"/>
</dbReference>
<evidence type="ECO:0000256" key="2">
    <source>
        <dbReference type="ARBA" id="ARBA00022614"/>
    </source>
</evidence>
<keyword evidence="4" id="KW-0677">Repeat</keyword>
<evidence type="ECO:0000313" key="10">
    <source>
        <dbReference type="Proteomes" id="UP000623129"/>
    </source>
</evidence>
<feature type="region of interest" description="Disordered" evidence="7">
    <location>
        <begin position="1"/>
        <end position="35"/>
    </location>
</feature>
<dbReference type="SMART" id="SM00369">
    <property type="entry name" value="LRR_TYP"/>
    <property type="match status" value="4"/>
</dbReference>
<dbReference type="AlphaFoldDB" id="A0A833QAR4"/>
<keyword evidence="6" id="KW-0472">Membrane</keyword>
<reference evidence="9" key="1">
    <citation type="submission" date="2020-01" db="EMBL/GenBank/DDBJ databases">
        <title>Genome sequence of Kobresia littledalei, the first chromosome-level genome in the family Cyperaceae.</title>
        <authorList>
            <person name="Qu G."/>
        </authorList>
    </citation>
    <scope>NUCLEOTIDE SEQUENCE</scope>
    <source>
        <strain evidence="9">C.B.Clarke</strain>
        <tissue evidence="9">Leaf</tissue>
    </source>
</reference>
<feature type="compositionally biased region" description="Basic and acidic residues" evidence="7">
    <location>
        <begin position="311"/>
        <end position="323"/>
    </location>
</feature>
<organism evidence="9 10">
    <name type="scientific">Carex littledalei</name>
    <dbReference type="NCBI Taxonomy" id="544730"/>
    <lineage>
        <taxon>Eukaryota</taxon>
        <taxon>Viridiplantae</taxon>
        <taxon>Streptophyta</taxon>
        <taxon>Embryophyta</taxon>
        <taxon>Tracheophyta</taxon>
        <taxon>Spermatophyta</taxon>
        <taxon>Magnoliopsida</taxon>
        <taxon>Liliopsida</taxon>
        <taxon>Poales</taxon>
        <taxon>Cyperaceae</taxon>
        <taxon>Cyperoideae</taxon>
        <taxon>Cariceae</taxon>
        <taxon>Carex</taxon>
        <taxon>Carex subgen. Euthyceras</taxon>
    </lineage>
</organism>
<dbReference type="GO" id="GO:0016020">
    <property type="term" value="C:membrane"/>
    <property type="evidence" value="ECO:0007669"/>
    <property type="project" value="UniProtKB-SubCell"/>
</dbReference>
<dbReference type="SUPFAM" id="SSF56112">
    <property type="entry name" value="Protein kinase-like (PK-like)"/>
    <property type="match status" value="1"/>
</dbReference>
<feature type="domain" description="Protein kinase" evidence="8">
    <location>
        <begin position="724"/>
        <end position="1052"/>
    </location>
</feature>
<dbReference type="Gene3D" id="3.80.10.10">
    <property type="entry name" value="Ribonuclease Inhibitor"/>
    <property type="match status" value="1"/>
</dbReference>
<dbReference type="FunFam" id="1.10.510.10:FF:000988">
    <property type="entry name" value="Leucine-rich repeat protein kinase family protein"/>
    <property type="match status" value="1"/>
</dbReference>
<dbReference type="PANTHER" id="PTHR24359">
    <property type="entry name" value="SERINE/THREONINE-PROTEIN KINASE SBK1"/>
    <property type="match status" value="1"/>
</dbReference>
<keyword evidence="2" id="KW-0433">Leucine-rich repeat</keyword>
<dbReference type="Gene3D" id="1.10.510.10">
    <property type="entry name" value="Transferase(Phosphotransferase) domain 1"/>
    <property type="match status" value="1"/>
</dbReference>
<evidence type="ECO:0000256" key="5">
    <source>
        <dbReference type="ARBA" id="ARBA00022989"/>
    </source>
</evidence>
<dbReference type="InterPro" id="IPR003591">
    <property type="entry name" value="Leu-rich_rpt_typical-subtyp"/>
</dbReference>
<dbReference type="EMBL" id="SWLB01000024">
    <property type="protein sequence ID" value="KAF3322885.1"/>
    <property type="molecule type" value="Genomic_DNA"/>
</dbReference>
<feature type="compositionally biased region" description="Polar residues" evidence="7">
    <location>
        <begin position="1"/>
        <end position="16"/>
    </location>
</feature>
<evidence type="ECO:0000256" key="4">
    <source>
        <dbReference type="ARBA" id="ARBA00022737"/>
    </source>
</evidence>
<dbReference type="InterPro" id="IPR001611">
    <property type="entry name" value="Leu-rich_rpt"/>
</dbReference>
<dbReference type="OrthoDB" id="1394818at2759"/>
<dbReference type="GO" id="GO:0005524">
    <property type="term" value="F:ATP binding"/>
    <property type="evidence" value="ECO:0007669"/>
    <property type="project" value="InterPro"/>
</dbReference>
<sequence>MVASQLQSAEISSNDCISDDPSRSDGDSQDEGNALDISGNTWQLSNFVCAPLDCTEEGLFVYKNTFHLLPSSIGKHQKLKTLKFFANEVEVLPPEAGELVELERVQIRVSSPRISEAPFRNLKSLKELELCKVPRRPSSLSVLSEISNLKCLTKLTVCHFSIRYFPPEIGSLNNLEELDLSFNKLKSLPNSIADLSSLRRLKITNNKLDDIPAELSSLKYLQNLDLSNNRLTSVSSLKLRSMLALQYLNLQFNRISYSCQVPPWICCDMRGNNEETHKDEKFISLGAPAEIDGTRHINIQTTQRTKKSWKRHDGPQQRAREERLNHSRNLNLNLKPEPETKSDTTHDMAVNMTDEEEEISSLQSDCKQVDLHQKENLEEECSSSNSEIIDDTSVGMDESCECEEATSRFVSCSKRHPDRDPDGNPKPSKVRRQPAGDCQNPSYKYNIESFCGVGDHMPDGFYDAGRDQPFMPLEDYKHTICLDSREVILLDREQDEELDSIVVSAQFLLSSLKRNNLTEQNVEDEVDNIVLRASILALFVSDCFGGADRTDSLMRTRRAIVSLTKEQPFVCTCGGVRNEVVNGNCSEHFGVGSPFGDSDFTELCDKSLRFIKERHNSNVVPLGTLRFGVCRHRALLMKYLCDRVNPPIPCELVRGYLDFMPHAWNAILVKRGHSLVRMVVDACYPTNIREETDPEYFCRYIPLSRLLVPLGKEASILGCSFPTPSMCREIENNPARSVYYCKIGNIDAAVKVRYLDTRAASSEETRKFEYKFLAEVRMLGAVRNHRSIVDIYGHQLSCKWVPASDGSGKEYRLLQSVIAMEYVRGGSLKGYIEKLSKDGEKRVPIDLAFHMAREISCALVELHSKQIIHRDVKSENVVVDLESRQSDGMPMVKLTDFDQSVPLHSQSHTCCIAHFGVHPPCVCVGTPHWMAPEVLRAMHRRHQYGLEVDIWSYGCFLLEVLTLQMPYHGLSESEIYNRLQMREGPRLTKELEEFLSLDNRMTRINLGITCDADADKLKLMIELFYQCTKGEPSDRPAAEQIYSSLCSISSQS</sequence>
<keyword evidence="5" id="KW-1133">Transmembrane helix</keyword>
<proteinExistence type="predicted"/>
<name>A0A833QAR4_9POAL</name>
<evidence type="ECO:0000259" key="8">
    <source>
        <dbReference type="PROSITE" id="PS50011"/>
    </source>
</evidence>
<evidence type="ECO:0000256" key="6">
    <source>
        <dbReference type="ARBA" id="ARBA00023136"/>
    </source>
</evidence>
<dbReference type="PROSITE" id="PS51450">
    <property type="entry name" value="LRR"/>
    <property type="match status" value="3"/>
</dbReference>
<dbReference type="PRINTS" id="PR00019">
    <property type="entry name" value="LEURICHRPT"/>
</dbReference>
<dbReference type="SUPFAM" id="SSF52058">
    <property type="entry name" value="L domain-like"/>
    <property type="match status" value="1"/>
</dbReference>
<dbReference type="InterPro" id="IPR032675">
    <property type="entry name" value="LRR_dom_sf"/>
</dbReference>
<gene>
    <name evidence="9" type="ORF">FCM35_KLT12874</name>
</gene>
<protein>
    <submittedName>
        <fullName evidence="9">Protein kinase C delta type</fullName>
    </submittedName>
</protein>
<dbReference type="SMART" id="SM00365">
    <property type="entry name" value="LRR_SD22"/>
    <property type="match status" value="3"/>
</dbReference>
<evidence type="ECO:0000256" key="1">
    <source>
        <dbReference type="ARBA" id="ARBA00004370"/>
    </source>
</evidence>
<comment type="caution">
    <text evidence="9">The sequence shown here is derived from an EMBL/GenBank/DDBJ whole genome shotgun (WGS) entry which is preliminary data.</text>
</comment>
<dbReference type="GO" id="GO:0004674">
    <property type="term" value="F:protein serine/threonine kinase activity"/>
    <property type="evidence" value="ECO:0007669"/>
    <property type="project" value="TreeGrafter"/>
</dbReference>
<comment type="subcellular location">
    <subcellularLocation>
        <location evidence="1">Membrane</location>
    </subcellularLocation>
</comment>
<dbReference type="InterPro" id="IPR000719">
    <property type="entry name" value="Prot_kinase_dom"/>
</dbReference>
<dbReference type="InterPro" id="IPR011009">
    <property type="entry name" value="Kinase-like_dom_sf"/>
</dbReference>
<accession>A0A833QAR4</accession>
<dbReference type="Pfam" id="PF14381">
    <property type="entry name" value="EDR1_CTR1_ARMC3_pept"/>
    <property type="match status" value="1"/>
</dbReference>
<evidence type="ECO:0000313" key="9">
    <source>
        <dbReference type="EMBL" id="KAF3322885.1"/>
    </source>
</evidence>
<keyword evidence="9" id="KW-0808">Transferase</keyword>
<dbReference type="Pfam" id="PF23598">
    <property type="entry name" value="LRR_14"/>
    <property type="match status" value="1"/>
</dbReference>
<dbReference type="Pfam" id="PF00069">
    <property type="entry name" value="Pkinase"/>
    <property type="match status" value="1"/>
</dbReference>
<dbReference type="PANTHER" id="PTHR24359:SF1">
    <property type="entry name" value="INHIBITOR OF NUCLEAR FACTOR KAPPA-B KINASE EPSILON SUBUNIT HOMOLOG 1-RELATED"/>
    <property type="match status" value="1"/>
</dbReference>
<dbReference type="InterPro" id="IPR055164">
    <property type="entry name" value="EDR1/CTR1/ARMC3-like_pept-like"/>
</dbReference>
<keyword evidence="3" id="KW-0812">Transmembrane</keyword>
<keyword evidence="9" id="KW-0418">Kinase</keyword>
<dbReference type="Proteomes" id="UP000623129">
    <property type="component" value="Unassembled WGS sequence"/>
</dbReference>
<keyword evidence="10" id="KW-1185">Reference proteome</keyword>
<dbReference type="SMART" id="SM00220">
    <property type="entry name" value="S_TKc"/>
    <property type="match status" value="1"/>
</dbReference>
<feature type="region of interest" description="Disordered" evidence="7">
    <location>
        <begin position="301"/>
        <end position="323"/>
    </location>
</feature>
<dbReference type="PROSITE" id="PS50011">
    <property type="entry name" value="PROTEIN_KINASE_DOM"/>
    <property type="match status" value="1"/>
</dbReference>
<dbReference type="InterPro" id="IPR055414">
    <property type="entry name" value="LRR_R13L4/SHOC2-like"/>
</dbReference>
<evidence type="ECO:0000256" key="3">
    <source>
        <dbReference type="ARBA" id="ARBA00022692"/>
    </source>
</evidence>
<feature type="region of interest" description="Disordered" evidence="7">
    <location>
        <begin position="412"/>
        <end position="439"/>
    </location>
</feature>